<protein>
    <submittedName>
        <fullName evidence="7">Transcriptional regulator, MerR family</fullName>
    </submittedName>
</protein>
<dbReference type="Gene3D" id="1.10.1660.10">
    <property type="match status" value="1"/>
</dbReference>
<dbReference type="RefSeq" id="WP_012790525.1">
    <property type="nucleotide sequence ID" value="NC_013132.1"/>
</dbReference>
<evidence type="ECO:0000256" key="2">
    <source>
        <dbReference type="ARBA" id="ARBA00023015"/>
    </source>
</evidence>
<reference evidence="8" key="1">
    <citation type="submission" date="2009-08" db="EMBL/GenBank/DDBJ databases">
        <title>The complete genome of Chitinophaga pinensis DSM 2588.</title>
        <authorList>
            <consortium name="US DOE Joint Genome Institute (JGI-PGF)"/>
            <person name="Lucas S."/>
            <person name="Copeland A."/>
            <person name="Lapidus A."/>
            <person name="Glavina del Rio T."/>
            <person name="Dalin E."/>
            <person name="Tice H."/>
            <person name="Bruce D."/>
            <person name="Goodwin L."/>
            <person name="Pitluck S."/>
            <person name="Kyrpides N."/>
            <person name="Mavromatis K."/>
            <person name="Ivanova N."/>
            <person name="Mikhailova N."/>
            <person name="Sims D."/>
            <person name="Meinche L."/>
            <person name="Brettin T."/>
            <person name="Detter J.C."/>
            <person name="Han C."/>
            <person name="Larimer F."/>
            <person name="Land M."/>
            <person name="Hauser L."/>
            <person name="Markowitz V."/>
            <person name="Cheng J.-F."/>
            <person name="Hugenholtz P."/>
            <person name="Woyke T."/>
            <person name="Wu D."/>
            <person name="Spring S."/>
            <person name="Klenk H.-P."/>
            <person name="Eisen J.A."/>
        </authorList>
    </citation>
    <scope>NUCLEOTIDE SEQUENCE [LARGE SCALE GENOMIC DNA]</scope>
    <source>
        <strain evidence="8">ATCC 43595 / DSM 2588 / LMG 13176 / NBRC 15968 / NCIMB 11800 / UQM 2034</strain>
    </source>
</reference>
<dbReference type="PANTHER" id="PTHR30204">
    <property type="entry name" value="REDOX-CYCLING DRUG-SENSING TRANSCRIPTIONAL ACTIVATOR SOXR"/>
    <property type="match status" value="1"/>
</dbReference>
<dbReference type="GO" id="GO:0003700">
    <property type="term" value="F:DNA-binding transcription factor activity"/>
    <property type="evidence" value="ECO:0007669"/>
    <property type="project" value="InterPro"/>
</dbReference>
<proteinExistence type="predicted"/>
<keyword evidence="2" id="KW-0805">Transcription regulation</keyword>
<evidence type="ECO:0000256" key="3">
    <source>
        <dbReference type="ARBA" id="ARBA00023125"/>
    </source>
</evidence>
<name>A0A979GTU5_CHIPD</name>
<dbReference type="PANTHER" id="PTHR30204:SF69">
    <property type="entry name" value="MERR-FAMILY TRANSCRIPTIONAL REGULATOR"/>
    <property type="match status" value="1"/>
</dbReference>
<sequence length="119" mass="13793">MRLINQLSKETGIPIGTIRFYEKSGLINGETKPEVKTNKYVYYGDDVIDKLRFIQMAKAVGFTLGEIKEVVDAWYLKKISKKAQLEVLNKKLVQIDEKIQELNEMKKQIAVCKDNIEKR</sequence>
<evidence type="ECO:0000313" key="8">
    <source>
        <dbReference type="Proteomes" id="UP000002215"/>
    </source>
</evidence>
<dbReference type="KEGG" id="cpi:Cpin_2870"/>
<evidence type="ECO:0000313" key="7">
    <source>
        <dbReference type="EMBL" id="ACU60349.1"/>
    </source>
</evidence>
<dbReference type="EMBL" id="CP001699">
    <property type="protein sequence ID" value="ACU60349.1"/>
    <property type="molecule type" value="Genomic_DNA"/>
</dbReference>
<organism evidence="7 8">
    <name type="scientific">Chitinophaga pinensis (strain ATCC 43595 / DSM 2588 / LMG 13176 / NBRC 15968 / NCIMB 11800 / UQM 2034)</name>
    <dbReference type="NCBI Taxonomy" id="485918"/>
    <lineage>
        <taxon>Bacteria</taxon>
        <taxon>Pseudomonadati</taxon>
        <taxon>Bacteroidota</taxon>
        <taxon>Chitinophagia</taxon>
        <taxon>Chitinophagales</taxon>
        <taxon>Chitinophagaceae</taxon>
        <taxon>Chitinophaga</taxon>
    </lineage>
</organism>
<keyword evidence="4" id="KW-0804">Transcription</keyword>
<evidence type="ECO:0000259" key="6">
    <source>
        <dbReference type="PROSITE" id="PS50937"/>
    </source>
</evidence>
<feature type="coiled-coil region" evidence="5">
    <location>
        <begin position="85"/>
        <end position="115"/>
    </location>
</feature>
<dbReference type="AlphaFoldDB" id="A0A979GTU5"/>
<reference evidence="7 8" key="2">
    <citation type="journal article" date="2010" name="Stand. Genomic Sci.">
        <title>Complete genome sequence of Chitinophaga pinensis type strain (UQM 2034).</title>
        <authorList>
            <person name="Glavina Del Rio T."/>
            <person name="Abt B."/>
            <person name="Spring S."/>
            <person name="Lapidus A."/>
            <person name="Nolan M."/>
            <person name="Tice H."/>
            <person name="Copeland A."/>
            <person name="Cheng J.F."/>
            <person name="Chen F."/>
            <person name="Bruce D."/>
            <person name="Goodwin L."/>
            <person name="Pitluck S."/>
            <person name="Ivanova N."/>
            <person name="Mavromatis K."/>
            <person name="Mikhailova N."/>
            <person name="Pati A."/>
            <person name="Chen A."/>
            <person name="Palaniappan K."/>
            <person name="Land M."/>
            <person name="Hauser L."/>
            <person name="Chang Y.J."/>
            <person name="Jeffries C.D."/>
            <person name="Chain P."/>
            <person name="Saunders E."/>
            <person name="Detter J.C."/>
            <person name="Brettin T."/>
            <person name="Rohde M."/>
            <person name="Goker M."/>
            <person name="Bristow J."/>
            <person name="Eisen J.A."/>
            <person name="Markowitz V."/>
            <person name="Hugenholtz P."/>
            <person name="Kyrpides N.C."/>
            <person name="Klenk H.P."/>
            <person name="Lucas S."/>
        </authorList>
    </citation>
    <scope>NUCLEOTIDE SEQUENCE [LARGE SCALE GENOMIC DNA]</scope>
    <source>
        <strain evidence="8">ATCC 43595 / DSM 2588 / LMG 13176 / NBRC 15968 / NCIMB 11800 / UQM 2034</strain>
    </source>
</reference>
<keyword evidence="1" id="KW-0678">Repressor</keyword>
<dbReference type="PROSITE" id="PS50937">
    <property type="entry name" value="HTH_MERR_2"/>
    <property type="match status" value="1"/>
</dbReference>
<dbReference type="SUPFAM" id="SSF46955">
    <property type="entry name" value="Putative DNA-binding domain"/>
    <property type="match status" value="1"/>
</dbReference>
<feature type="domain" description="HTH merR-type" evidence="6">
    <location>
        <begin position="1"/>
        <end position="73"/>
    </location>
</feature>
<keyword evidence="3" id="KW-0238">DNA-binding</keyword>
<dbReference type="OrthoDB" id="9791488at2"/>
<dbReference type="Proteomes" id="UP000002215">
    <property type="component" value="Chromosome"/>
</dbReference>
<dbReference type="InterPro" id="IPR000551">
    <property type="entry name" value="MerR-type_HTH_dom"/>
</dbReference>
<dbReference type="InterPro" id="IPR047057">
    <property type="entry name" value="MerR_fam"/>
</dbReference>
<accession>A0A979GTU5</accession>
<evidence type="ECO:0000256" key="1">
    <source>
        <dbReference type="ARBA" id="ARBA00022491"/>
    </source>
</evidence>
<evidence type="ECO:0000256" key="5">
    <source>
        <dbReference type="SAM" id="Coils"/>
    </source>
</evidence>
<dbReference type="SMART" id="SM00422">
    <property type="entry name" value="HTH_MERR"/>
    <property type="match status" value="1"/>
</dbReference>
<dbReference type="Pfam" id="PF13411">
    <property type="entry name" value="MerR_1"/>
    <property type="match status" value="1"/>
</dbReference>
<gene>
    <name evidence="7" type="ordered locus">Cpin_2870</name>
</gene>
<dbReference type="InterPro" id="IPR009061">
    <property type="entry name" value="DNA-bd_dom_put_sf"/>
</dbReference>
<dbReference type="GO" id="GO:0003677">
    <property type="term" value="F:DNA binding"/>
    <property type="evidence" value="ECO:0007669"/>
    <property type="project" value="UniProtKB-KW"/>
</dbReference>
<evidence type="ECO:0000256" key="4">
    <source>
        <dbReference type="ARBA" id="ARBA00023163"/>
    </source>
</evidence>
<keyword evidence="5" id="KW-0175">Coiled coil</keyword>